<name>A0A411YX22_9RHOB</name>
<evidence type="ECO:0000313" key="1">
    <source>
        <dbReference type="EMBL" id="RGP35283.1"/>
    </source>
</evidence>
<dbReference type="Gene3D" id="3.40.190.10">
    <property type="entry name" value="Periplasmic binding protein-like II"/>
    <property type="match status" value="1"/>
</dbReference>
<organism evidence="1 2">
    <name type="scientific">Pseudotabrizicola alkalilacus</name>
    <dbReference type="NCBI Taxonomy" id="2305252"/>
    <lineage>
        <taxon>Bacteria</taxon>
        <taxon>Pseudomonadati</taxon>
        <taxon>Pseudomonadota</taxon>
        <taxon>Alphaproteobacteria</taxon>
        <taxon>Rhodobacterales</taxon>
        <taxon>Paracoccaceae</taxon>
        <taxon>Pseudotabrizicola</taxon>
    </lineage>
</organism>
<dbReference type="SUPFAM" id="SSF53850">
    <property type="entry name" value="Periplasmic binding protein-like II"/>
    <property type="match status" value="1"/>
</dbReference>
<sequence>MTVTVRLALRDWDYLTPLLLGDVTDPRIDLQITRVGTLVDDLATTAAYDGAEISFSRYVQDRAAGGDAVLGVPQFLMRGFRHRCIITAKTSPITRLEDLAGKKIGVTGWQDSGNTWTRAALADLGVGVEDALWYAGRLTEAHPITDRLGRFARPGRIEAMPGEQPMIAALLDGGLDAVFTPFMPSGFFRPDSPFRHVLPDFRSAEIAYFERVGYVPGMHILGLKACFAIKNPWIANALSDLFDASLAMWLEKRRKYAETTPWIIQDIAMMDAALGADWAASGLSANAGMVSDFVHQSREQALIGRDLTLADLFPSEPGAMRG</sequence>
<gene>
    <name evidence="1" type="ORF">D1012_20945</name>
</gene>
<protein>
    <submittedName>
        <fullName evidence="1">Nitrate ABC transporter substrate-binding protein</fullName>
    </submittedName>
</protein>
<reference evidence="1 2" key="1">
    <citation type="submission" date="2018-08" db="EMBL/GenBank/DDBJ databases">
        <title>Flavobacterium tibetense sp. nov., isolated from a wetland YonghuCo on Tibetan Plateau.</title>
        <authorList>
            <person name="Phurbu D."/>
            <person name="Lu H."/>
            <person name="Xing P."/>
        </authorList>
    </citation>
    <scope>NUCLEOTIDE SEQUENCE [LARGE SCALE GENOMIC DNA]</scope>
    <source>
        <strain evidence="1 2">DJC</strain>
    </source>
</reference>
<accession>A0A411YX22</accession>
<evidence type="ECO:0000313" key="2">
    <source>
        <dbReference type="Proteomes" id="UP000284547"/>
    </source>
</evidence>
<proteinExistence type="predicted"/>
<dbReference type="RefSeq" id="WP_118156065.1">
    <property type="nucleotide sequence ID" value="NZ_QWEY01000018.1"/>
</dbReference>
<keyword evidence="2" id="KW-1185">Reference proteome</keyword>
<dbReference type="EMBL" id="QWEY01000018">
    <property type="protein sequence ID" value="RGP35283.1"/>
    <property type="molecule type" value="Genomic_DNA"/>
</dbReference>
<dbReference type="OrthoDB" id="8689594at2"/>
<comment type="caution">
    <text evidence="1">The sequence shown here is derived from an EMBL/GenBank/DDBJ whole genome shotgun (WGS) entry which is preliminary data.</text>
</comment>
<dbReference type="Proteomes" id="UP000284547">
    <property type="component" value="Unassembled WGS sequence"/>
</dbReference>
<dbReference type="AlphaFoldDB" id="A0A411YX22"/>